<feature type="region of interest" description="Disordered" evidence="1">
    <location>
        <begin position="284"/>
        <end position="318"/>
    </location>
</feature>
<dbReference type="HOGENOM" id="CLU_874892_0_0_1"/>
<gene>
    <name evidence="2" type="ORF">A1Q2_00683</name>
</gene>
<name>K1VLF8_TRIAC</name>
<comment type="caution">
    <text evidence="2">The sequence shown here is derived from an EMBL/GenBank/DDBJ whole genome shotgun (WGS) entry which is preliminary data.</text>
</comment>
<sequence>MSKPKSSKKGATTVLPAFLDDESATVRYALHLMMSIDEIIRAGRLLKALWKEQQIDYNLSHISRVQVRPPHRLILFARDHEFHRLLQDNGFPVSNFWRLSVKEGRSTFVSPTIILATIQLGNLYELELWSAQQASVRPVVVFHFSKGSDDWLQHRAPMTHTLKKAVLRKAFSEVKVILPKLKSSDKCEELVRAMNKTRTEIGSGTSGEAQIWQVHFSTPAVHARDGLVSLYEQTVSGEEVNPKNWLATDTNWKNGRMNKRKEPDVTKLRASATAQVKFWPVLMRDSRGGKKKKAEANTKARKGRANKKTTTKKAANGK</sequence>
<accession>K1VLF8</accession>
<dbReference type="AlphaFoldDB" id="K1VLF8"/>
<evidence type="ECO:0000256" key="1">
    <source>
        <dbReference type="SAM" id="MobiDB-lite"/>
    </source>
</evidence>
<dbReference type="InParanoid" id="K1VLF8"/>
<dbReference type="Proteomes" id="UP000006757">
    <property type="component" value="Unassembled WGS sequence"/>
</dbReference>
<feature type="compositionally biased region" description="Basic residues" evidence="1">
    <location>
        <begin position="299"/>
        <end position="311"/>
    </location>
</feature>
<reference evidence="2 3" key="1">
    <citation type="journal article" date="2012" name="Eukaryot. Cell">
        <title>Genome sequence of the Trichosporon asahii environmental strain CBS 8904.</title>
        <authorList>
            <person name="Yang R.Y."/>
            <person name="Li H.T."/>
            <person name="Zhu H."/>
            <person name="Zhou G.P."/>
            <person name="Wang M."/>
            <person name="Wang L."/>
        </authorList>
    </citation>
    <scope>NUCLEOTIDE SEQUENCE [LARGE SCALE GENOMIC DNA]</scope>
    <source>
        <strain evidence="2 3">CBS 8904</strain>
    </source>
</reference>
<keyword evidence="3" id="KW-1185">Reference proteome</keyword>
<feature type="compositionally biased region" description="Basic and acidic residues" evidence="1">
    <location>
        <begin position="284"/>
        <end position="298"/>
    </location>
</feature>
<proteinExistence type="predicted"/>
<evidence type="ECO:0000313" key="2">
    <source>
        <dbReference type="EMBL" id="EKD05015.1"/>
    </source>
</evidence>
<organism evidence="2 3">
    <name type="scientific">Trichosporon asahii var. asahii (strain CBS 8904)</name>
    <name type="common">Yeast</name>
    <dbReference type="NCBI Taxonomy" id="1220162"/>
    <lineage>
        <taxon>Eukaryota</taxon>
        <taxon>Fungi</taxon>
        <taxon>Dikarya</taxon>
        <taxon>Basidiomycota</taxon>
        <taxon>Agaricomycotina</taxon>
        <taxon>Tremellomycetes</taxon>
        <taxon>Trichosporonales</taxon>
        <taxon>Trichosporonaceae</taxon>
        <taxon>Trichosporon</taxon>
    </lineage>
</organism>
<evidence type="ECO:0000313" key="3">
    <source>
        <dbReference type="Proteomes" id="UP000006757"/>
    </source>
</evidence>
<protein>
    <submittedName>
        <fullName evidence="2">Uncharacterized protein</fullName>
    </submittedName>
</protein>
<dbReference type="EMBL" id="AMBO01000160">
    <property type="protein sequence ID" value="EKD05015.1"/>
    <property type="molecule type" value="Genomic_DNA"/>
</dbReference>